<protein>
    <recommendedName>
        <fullName evidence="5">RING-type domain-containing protein</fullName>
    </recommendedName>
</protein>
<evidence type="ECO:0000313" key="7">
    <source>
        <dbReference type="Proteomes" id="UP000820818"/>
    </source>
</evidence>
<sequence length="392" mass="43145">MESFVPTCDVLFPSLNSVVPAEELREPLVGIDRNVQYILGAQEPAQHSIPDLILPVTSSNSINTARDVSASSAVNQQIPENSSASPNFHSWDSHLLQHCHFQEVVRYPTGSQEMQSSENFNNSTWSSASLDTSGMVSTSFPFRASHARDQLAHPYFRGTPIITPSEQISIGCHTRRRKEPILLPGNFRPITDSQRKEHVSLPSTLVVNETFRLTNSTKIQYANVAQAPVTTGSDDTGTKILFALEQNSPNMIPTHQTQRQASTGSFSLVTKQNMMTGGRMKIVAQSLSEISDIANPIASEPAFSAASVHVMNAPCPSFLGKQTQMKAVLPLTPPADSQSPAPRIPTCSICLDQLVSTIVFPCRHFYCENCAQKIKKCGFCREVIETRHRVYF</sequence>
<reference evidence="6 7" key="1">
    <citation type="submission" date="2022-05" db="EMBL/GenBank/DDBJ databases">
        <title>A multi-omics perspective on studying reproductive biology in Daphnia sinensis.</title>
        <authorList>
            <person name="Jia J."/>
        </authorList>
    </citation>
    <scope>NUCLEOTIDE SEQUENCE [LARGE SCALE GENOMIC DNA]</scope>
    <source>
        <strain evidence="6 7">WSL</strain>
    </source>
</reference>
<dbReference type="Gene3D" id="3.30.40.10">
    <property type="entry name" value="Zinc/RING finger domain, C3HC4 (zinc finger)"/>
    <property type="match status" value="1"/>
</dbReference>
<comment type="caution">
    <text evidence="6">The sequence shown here is derived from an EMBL/GenBank/DDBJ whole genome shotgun (WGS) entry which is preliminary data.</text>
</comment>
<dbReference type="GO" id="GO:0008270">
    <property type="term" value="F:zinc ion binding"/>
    <property type="evidence" value="ECO:0007669"/>
    <property type="project" value="UniProtKB-KW"/>
</dbReference>
<evidence type="ECO:0000256" key="4">
    <source>
        <dbReference type="PROSITE-ProRule" id="PRU00175"/>
    </source>
</evidence>
<dbReference type="Proteomes" id="UP000820818">
    <property type="component" value="Linkage Group LG1"/>
</dbReference>
<evidence type="ECO:0000259" key="5">
    <source>
        <dbReference type="PROSITE" id="PS50089"/>
    </source>
</evidence>
<dbReference type="Pfam" id="PF13920">
    <property type="entry name" value="zf-C3HC4_3"/>
    <property type="match status" value="1"/>
</dbReference>
<dbReference type="EMBL" id="WJBH02000001">
    <property type="protein sequence ID" value="KAI9565727.1"/>
    <property type="molecule type" value="Genomic_DNA"/>
</dbReference>
<keyword evidence="2 4" id="KW-0863">Zinc-finger</keyword>
<organism evidence="6 7">
    <name type="scientific">Daphnia sinensis</name>
    <dbReference type="NCBI Taxonomy" id="1820382"/>
    <lineage>
        <taxon>Eukaryota</taxon>
        <taxon>Metazoa</taxon>
        <taxon>Ecdysozoa</taxon>
        <taxon>Arthropoda</taxon>
        <taxon>Crustacea</taxon>
        <taxon>Branchiopoda</taxon>
        <taxon>Diplostraca</taxon>
        <taxon>Cladocera</taxon>
        <taxon>Anomopoda</taxon>
        <taxon>Daphniidae</taxon>
        <taxon>Daphnia</taxon>
        <taxon>Daphnia similis group</taxon>
    </lineage>
</organism>
<keyword evidence="3" id="KW-0862">Zinc</keyword>
<dbReference type="InterPro" id="IPR017907">
    <property type="entry name" value="Znf_RING_CS"/>
</dbReference>
<dbReference type="SUPFAM" id="SSF57850">
    <property type="entry name" value="RING/U-box"/>
    <property type="match status" value="1"/>
</dbReference>
<keyword evidence="7" id="KW-1185">Reference proteome</keyword>
<dbReference type="InterPro" id="IPR013083">
    <property type="entry name" value="Znf_RING/FYVE/PHD"/>
</dbReference>
<dbReference type="PROSITE" id="PS00518">
    <property type="entry name" value="ZF_RING_1"/>
    <property type="match status" value="1"/>
</dbReference>
<name>A0AAD5Q011_9CRUS</name>
<dbReference type="InterPro" id="IPR001841">
    <property type="entry name" value="Znf_RING"/>
</dbReference>
<evidence type="ECO:0000313" key="6">
    <source>
        <dbReference type="EMBL" id="KAI9565727.1"/>
    </source>
</evidence>
<dbReference type="SMART" id="SM00184">
    <property type="entry name" value="RING"/>
    <property type="match status" value="1"/>
</dbReference>
<accession>A0AAD5Q011</accession>
<feature type="domain" description="RING-type" evidence="5">
    <location>
        <begin position="347"/>
        <end position="381"/>
    </location>
</feature>
<dbReference type="PROSITE" id="PS50089">
    <property type="entry name" value="ZF_RING_2"/>
    <property type="match status" value="1"/>
</dbReference>
<keyword evidence="1" id="KW-0479">Metal-binding</keyword>
<evidence type="ECO:0000256" key="1">
    <source>
        <dbReference type="ARBA" id="ARBA00022723"/>
    </source>
</evidence>
<dbReference type="AlphaFoldDB" id="A0AAD5Q011"/>
<evidence type="ECO:0000256" key="2">
    <source>
        <dbReference type="ARBA" id="ARBA00022771"/>
    </source>
</evidence>
<proteinExistence type="predicted"/>
<evidence type="ECO:0000256" key="3">
    <source>
        <dbReference type="ARBA" id="ARBA00022833"/>
    </source>
</evidence>
<gene>
    <name evidence="6" type="ORF">GHT06_009519</name>
</gene>